<sequence length="392" mass="44501">MPDDSESSPAKSVILLDGRGADGDDKRASKQVKKIRKSAALIQTLEQKLAALAEKESDDNADEKTSGEDDSESAPKPCYRSPTSSGRVPKVPSTKSNLLTLLLPRVAVPGWQPTRNFLGLLIELKLECLERAFGKGQTVSELWQAAPHRDGSNRIMEASHSHDVRSISTYMAITMVNKELYELSRSFLRSHCFDVDDWDIATRRLEKLSLSSRYGDIRSFFFRSLEGLLDPTLFYDNSNIRRIGIGGLTSEHFQISKQKGGFQHHTHAYINYTVDTSGDFFTKLRQKCGRKNITYEFCANFLQAFDKHEESIRRHFLLGNSEIKPLSEKEIKDITEYHSGYFSSTLNWRERTKLVCAIGIMEGLVDRLCAFGEENLRHLMYMDKRLAEVNAD</sequence>
<dbReference type="AlphaFoldDB" id="A0A6A6RE37"/>
<dbReference type="Proteomes" id="UP000799750">
    <property type="component" value="Unassembled WGS sequence"/>
</dbReference>
<organism evidence="2 3">
    <name type="scientific">Lophium mytilinum</name>
    <dbReference type="NCBI Taxonomy" id="390894"/>
    <lineage>
        <taxon>Eukaryota</taxon>
        <taxon>Fungi</taxon>
        <taxon>Dikarya</taxon>
        <taxon>Ascomycota</taxon>
        <taxon>Pezizomycotina</taxon>
        <taxon>Dothideomycetes</taxon>
        <taxon>Pleosporomycetidae</taxon>
        <taxon>Mytilinidiales</taxon>
        <taxon>Mytilinidiaceae</taxon>
        <taxon>Lophium</taxon>
    </lineage>
</organism>
<name>A0A6A6RE37_9PEZI</name>
<feature type="region of interest" description="Disordered" evidence="1">
    <location>
        <begin position="52"/>
        <end position="92"/>
    </location>
</feature>
<accession>A0A6A6RE37</accession>
<evidence type="ECO:0000313" key="2">
    <source>
        <dbReference type="EMBL" id="KAF2502000.1"/>
    </source>
</evidence>
<protein>
    <submittedName>
        <fullName evidence="2">Uncharacterized protein</fullName>
    </submittedName>
</protein>
<dbReference type="EMBL" id="MU004181">
    <property type="protein sequence ID" value="KAF2502000.1"/>
    <property type="molecule type" value="Genomic_DNA"/>
</dbReference>
<gene>
    <name evidence="2" type="ORF">BU16DRAFT_554063</name>
</gene>
<evidence type="ECO:0000313" key="3">
    <source>
        <dbReference type="Proteomes" id="UP000799750"/>
    </source>
</evidence>
<evidence type="ECO:0000256" key="1">
    <source>
        <dbReference type="SAM" id="MobiDB-lite"/>
    </source>
</evidence>
<feature type="region of interest" description="Disordered" evidence="1">
    <location>
        <begin position="1"/>
        <end position="33"/>
    </location>
</feature>
<keyword evidence="3" id="KW-1185">Reference proteome</keyword>
<reference evidence="2" key="1">
    <citation type="journal article" date="2020" name="Stud. Mycol.">
        <title>101 Dothideomycetes genomes: a test case for predicting lifestyles and emergence of pathogens.</title>
        <authorList>
            <person name="Haridas S."/>
            <person name="Albert R."/>
            <person name="Binder M."/>
            <person name="Bloem J."/>
            <person name="Labutti K."/>
            <person name="Salamov A."/>
            <person name="Andreopoulos B."/>
            <person name="Baker S."/>
            <person name="Barry K."/>
            <person name="Bills G."/>
            <person name="Bluhm B."/>
            <person name="Cannon C."/>
            <person name="Castanera R."/>
            <person name="Culley D."/>
            <person name="Daum C."/>
            <person name="Ezra D."/>
            <person name="Gonzalez J."/>
            <person name="Henrissat B."/>
            <person name="Kuo A."/>
            <person name="Liang C."/>
            <person name="Lipzen A."/>
            <person name="Lutzoni F."/>
            <person name="Magnuson J."/>
            <person name="Mondo S."/>
            <person name="Nolan M."/>
            <person name="Ohm R."/>
            <person name="Pangilinan J."/>
            <person name="Park H.-J."/>
            <person name="Ramirez L."/>
            <person name="Alfaro M."/>
            <person name="Sun H."/>
            <person name="Tritt A."/>
            <person name="Yoshinaga Y."/>
            <person name="Zwiers L.-H."/>
            <person name="Turgeon B."/>
            <person name="Goodwin S."/>
            <person name="Spatafora J."/>
            <person name="Crous P."/>
            <person name="Grigoriev I."/>
        </authorList>
    </citation>
    <scope>NUCLEOTIDE SEQUENCE</scope>
    <source>
        <strain evidence="2">CBS 269.34</strain>
    </source>
</reference>
<feature type="compositionally biased region" description="Basic and acidic residues" evidence="1">
    <location>
        <begin position="19"/>
        <end position="28"/>
    </location>
</feature>
<proteinExistence type="predicted"/>